<dbReference type="AlphaFoldDB" id="A0A164ZVQ7"/>
<evidence type="ECO:0000256" key="2">
    <source>
        <dbReference type="PIRSR" id="PIRSR613078-2"/>
    </source>
</evidence>
<dbReference type="RefSeq" id="XP_018185146.1">
    <property type="nucleotide sequence ID" value="XM_018331324.1"/>
</dbReference>
<protein>
    <submittedName>
        <fullName evidence="3">Putative phosphoglycerate mutase</fullName>
    </submittedName>
</protein>
<feature type="active site" description="Tele-phosphohistidine intermediate" evidence="1">
    <location>
        <position position="15"/>
    </location>
</feature>
<keyword evidence="4" id="KW-1185">Reference proteome</keyword>
<reference evidence="3 4" key="1">
    <citation type="journal article" date="2016" name="Fungal Biol.">
        <title>The genome of Xylona heveae provides a window into fungal endophytism.</title>
        <authorList>
            <person name="Gazis R."/>
            <person name="Kuo A."/>
            <person name="Riley R."/>
            <person name="LaButti K."/>
            <person name="Lipzen A."/>
            <person name="Lin J."/>
            <person name="Amirebrahimi M."/>
            <person name="Hesse C.N."/>
            <person name="Spatafora J.W."/>
            <person name="Henrissat B."/>
            <person name="Hainaut M."/>
            <person name="Grigoriev I.V."/>
            <person name="Hibbett D.S."/>
        </authorList>
    </citation>
    <scope>NUCLEOTIDE SEQUENCE [LARGE SCALE GENOMIC DNA]</scope>
    <source>
        <strain evidence="3 4">TC161</strain>
    </source>
</reference>
<dbReference type="InterPro" id="IPR029033">
    <property type="entry name" value="His_PPase_superfam"/>
</dbReference>
<feature type="active site" description="Proton donor/acceptor" evidence="1">
    <location>
        <position position="95"/>
    </location>
</feature>
<dbReference type="InParanoid" id="A0A164ZVQ7"/>
<gene>
    <name evidence="3" type="ORF">L228DRAFT_241355</name>
</gene>
<name>A0A164ZVQ7_XYLHT</name>
<dbReference type="Proteomes" id="UP000076632">
    <property type="component" value="Unassembled WGS sequence"/>
</dbReference>
<feature type="binding site" evidence="2">
    <location>
        <position position="71"/>
    </location>
    <ligand>
        <name>substrate</name>
    </ligand>
</feature>
<dbReference type="SUPFAM" id="SSF53254">
    <property type="entry name" value="Phosphoglycerate mutase-like"/>
    <property type="match status" value="1"/>
</dbReference>
<dbReference type="OMA" id="GWLIWRD"/>
<evidence type="ECO:0000313" key="4">
    <source>
        <dbReference type="Proteomes" id="UP000076632"/>
    </source>
</evidence>
<dbReference type="Gene3D" id="3.40.50.1240">
    <property type="entry name" value="Phosphoglycerate mutase-like"/>
    <property type="match status" value="1"/>
</dbReference>
<accession>A0A164ZVQ7</accession>
<dbReference type="EMBL" id="KV407465">
    <property type="protein sequence ID" value="KZF19591.1"/>
    <property type="molecule type" value="Genomic_DNA"/>
</dbReference>
<feature type="binding site" evidence="2">
    <location>
        <begin position="27"/>
        <end position="28"/>
    </location>
    <ligand>
        <name>substrate</name>
    </ligand>
</feature>
<dbReference type="PANTHER" id="PTHR48100">
    <property type="entry name" value="BROAD-SPECIFICITY PHOSPHATASE YOR283W-RELATED"/>
    <property type="match status" value="1"/>
</dbReference>
<dbReference type="CDD" id="cd07067">
    <property type="entry name" value="HP_PGM_like"/>
    <property type="match status" value="1"/>
</dbReference>
<dbReference type="SMART" id="SM00855">
    <property type="entry name" value="PGAM"/>
    <property type="match status" value="1"/>
</dbReference>
<organism evidence="3 4">
    <name type="scientific">Xylona heveae (strain CBS 132557 / TC161)</name>
    <dbReference type="NCBI Taxonomy" id="1328760"/>
    <lineage>
        <taxon>Eukaryota</taxon>
        <taxon>Fungi</taxon>
        <taxon>Dikarya</taxon>
        <taxon>Ascomycota</taxon>
        <taxon>Pezizomycotina</taxon>
        <taxon>Xylonomycetes</taxon>
        <taxon>Xylonales</taxon>
        <taxon>Xylonaceae</taxon>
        <taxon>Xylona</taxon>
    </lineage>
</organism>
<dbReference type="GeneID" id="28896461"/>
<proteinExistence type="predicted"/>
<feature type="binding site" evidence="2">
    <location>
        <begin position="95"/>
        <end position="98"/>
    </location>
    <ligand>
        <name>substrate</name>
    </ligand>
</feature>
<dbReference type="OrthoDB" id="4818801at2759"/>
<sequence>MSKDAGTPRVFLARHGETEWSANGRFTGTSEIPLTPHGELQVIGTGQKMAGPGKLIDPAKLVRIFVSPRQRAQRTLELLLPNNSTETEITNDISEWGYGKYEGLFSHEIRQGRKERGLDKERPWDIWIDGCEDGESPEQVTVRIDSLIARIREMQKDSMHGEKPADVLIIAHGHSLRAFTRRWLGYPLSFPLSVMLDPGAVGILSYQHRNINEPAMLLGMALPADK</sequence>
<dbReference type="InterPro" id="IPR013078">
    <property type="entry name" value="His_Pase_superF_clade-1"/>
</dbReference>
<dbReference type="Pfam" id="PF00300">
    <property type="entry name" value="His_Phos_1"/>
    <property type="match status" value="1"/>
</dbReference>
<dbReference type="STRING" id="1328760.A0A164ZVQ7"/>
<evidence type="ECO:0000313" key="3">
    <source>
        <dbReference type="EMBL" id="KZF19591.1"/>
    </source>
</evidence>
<dbReference type="GO" id="GO:0046390">
    <property type="term" value="P:ribose phosphate biosynthetic process"/>
    <property type="evidence" value="ECO:0007669"/>
    <property type="project" value="TreeGrafter"/>
</dbReference>
<dbReference type="InterPro" id="IPR050275">
    <property type="entry name" value="PGM_Phosphatase"/>
</dbReference>
<dbReference type="FunCoup" id="A0A164ZVQ7">
    <property type="interactions" value="25"/>
</dbReference>
<dbReference type="GO" id="GO:0050278">
    <property type="term" value="F:sedoheptulose-bisphosphatase activity"/>
    <property type="evidence" value="ECO:0007669"/>
    <property type="project" value="TreeGrafter"/>
</dbReference>
<evidence type="ECO:0000256" key="1">
    <source>
        <dbReference type="PIRSR" id="PIRSR613078-1"/>
    </source>
</evidence>
<dbReference type="PANTHER" id="PTHR48100:SF15">
    <property type="entry name" value="SEDOHEPTULOSE 1,7-BISPHOSPHATASE"/>
    <property type="match status" value="1"/>
</dbReference>